<keyword evidence="2" id="KW-0677">Repeat</keyword>
<dbReference type="InterPro" id="IPR012934">
    <property type="entry name" value="Znf_AD"/>
</dbReference>
<keyword evidence="1 6" id="KW-0479">Metal-binding</keyword>
<dbReference type="SUPFAM" id="SSF57667">
    <property type="entry name" value="beta-beta-alpha zinc fingers"/>
    <property type="match status" value="3"/>
</dbReference>
<dbReference type="Pfam" id="PF13912">
    <property type="entry name" value="zf-C2H2_6"/>
    <property type="match status" value="1"/>
</dbReference>
<evidence type="ECO:0000256" key="3">
    <source>
        <dbReference type="ARBA" id="ARBA00022771"/>
    </source>
</evidence>
<proteinExistence type="predicted"/>
<feature type="binding site" evidence="6">
    <location>
        <position position="61"/>
    </location>
    <ligand>
        <name>Zn(2+)</name>
        <dbReference type="ChEBI" id="CHEBI:29105"/>
    </ligand>
</feature>
<evidence type="ECO:0000256" key="2">
    <source>
        <dbReference type="ARBA" id="ARBA00022737"/>
    </source>
</evidence>
<dbReference type="Proteomes" id="UP001549920">
    <property type="component" value="Unassembled WGS sequence"/>
</dbReference>
<feature type="region of interest" description="Disordered" evidence="7">
    <location>
        <begin position="134"/>
        <end position="180"/>
    </location>
</feature>
<dbReference type="Pfam" id="PF07776">
    <property type="entry name" value="zf-AD"/>
    <property type="match status" value="1"/>
</dbReference>
<name>A0ABR3H075_LOXSC</name>
<evidence type="ECO:0000313" key="10">
    <source>
        <dbReference type="EMBL" id="KAL0853018.1"/>
    </source>
</evidence>
<evidence type="ECO:0000256" key="1">
    <source>
        <dbReference type="ARBA" id="ARBA00022723"/>
    </source>
</evidence>
<evidence type="ECO:0000313" key="11">
    <source>
        <dbReference type="Proteomes" id="UP001549920"/>
    </source>
</evidence>
<feature type="domain" description="C2H2-type" evidence="8">
    <location>
        <begin position="367"/>
        <end position="395"/>
    </location>
</feature>
<gene>
    <name evidence="10" type="ORF">ABMA27_012799</name>
</gene>
<evidence type="ECO:0000259" key="9">
    <source>
        <dbReference type="PROSITE" id="PS51915"/>
    </source>
</evidence>
<feature type="binding site" evidence="6">
    <location>
        <position position="9"/>
    </location>
    <ligand>
        <name>Zn(2+)</name>
        <dbReference type="ChEBI" id="CHEBI:29105"/>
    </ligand>
</feature>
<dbReference type="PANTHER" id="PTHR24409">
    <property type="entry name" value="ZINC FINGER PROTEIN 142"/>
    <property type="match status" value="1"/>
</dbReference>
<protein>
    <submittedName>
        <fullName evidence="10">Uncharacterized protein</fullName>
    </submittedName>
</protein>
<dbReference type="PANTHER" id="PTHR24409:SF295">
    <property type="entry name" value="AZ2-RELATED"/>
    <property type="match status" value="1"/>
</dbReference>
<sequence length="699" mass="80779">MDTINNGMCRCCASEGTFKDVTTRYQWMGEEEVYADMLRECFDITLTPSDDGLEAGICEVCITQLRNSANFKKQVQRTEEQFKRRLEDLPFKSNIVKVEASPLEDPVHGVSDDDSKFSDEICFSGDFEEVPIKTESSDELKTKKRSARATTSRAKQPKLEAETSSKQRRTRSRGKSTDEKLTLNKRVNFSTFINIKPSSGGRVRHVERSSQKQKRLTELDLHFDNIKTVVRCSNATPIRCKVGDRYACGYCLDQYMDPRELKKHTLNKHRDSDDKLECLNIRSLSRYSVHLDITNLKCTICNDSINRLEDLIEHLKLEHDEPIHSHIRNLMVPYKFESLQLSCAVCLQEFDEYSDLQEHMTEHYRNYVCEFCDKAFIMRSVMVDHKKNVHRPSRKPRKAIIKIGSEKKKATQKKILVIAPGPAVRVQMTKRKEVNKHQENIASIILSSNATPIRSWGGSGYSCSFCATDFLDPRQLKNHTLTTHDDDDKSIFMVGCSMINFIVKLDITKLQCKLCGYSLEGLDELENHLTTSHGKVFHKDLKNHVVPFRFDGEELRCVICKNEFNNFKVLLEHMNRHFRNYVCDVCDSGFVNQRMLQTHSYRHKKGVFICPQCSKVFDNKVKQKEHERAVHVSQNKRSKCGYCGERFSDYTKKNDHMVKMHGAKALVLKCQACSKSFDNQRSLTVHTKSYHLLEGRVKK</sequence>
<dbReference type="EMBL" id="JBEUOH010000031">
    <property type="protein sequence ID" value="KAL0853018.1"/>
    <property type="molecule type" value="Genomic_DNA"/>
</dbReference>
<feature type="domain" description="C2H2-type" evidence="8">
    <location>
        <begin position="668"/>
        <end position="696"/>
    </location>
</feature>
<feature type="binding site" evidence="6">
    <location>
        <position position="12"/>
    </location>
    <ligand>
        <name>Zn(2+)</name>
        <dbReference type="ChEBI" id="CHEBI:29105"/>
    </ligand>
</feature>
<dbReference type="InterPro" id="IPR036236">
    <property type="entry name" value="Znf_C2H2_sf"/>
</dbReference>
<keyword evidence="3 5" id="KW-0863">Zinc-finger</keyword>
<reference evidence="10 11" key="1">
    <citation type="submission" date="2024-06" db="EMBL/GenBank/DDBJ databases">
        <title>A chromosome-level genome assembly of beet webworm, Loxostege sticticalis.</title>
        <authorList>
            <person name="Zhang Y."/>
        </authorList>
    </citation>
    <scope>NUCLEOTIDE SEQUENCE [LARGE SCALE GENOMIC DNA]</scope>
    <source>
        <strain evidence="10">AQ026</strain>
        <tissue evidence="10">Whole body</tissue>
    </source>
</reference>
<evidence type="ECO:0000256" key="4">
    <source>
        <dbReference type="ARBA" id="ARBA00022833"/>
    </source>
</evidence>
<dbReference type="PROSITE" id="PS00028">
    <property type="entry name" value="ZINC_FINGER_C2H2_1"/>
    <property type="match status" value="9"/>
</dbReference>
<dbReference type="Gene3D" id="3.40.1800.20">
    <property type="match status" value="1"/>
</dbReference>
<accession>A0ABR3H075</accession>
<evidence type="ECO:0000256" key="5">
    <source>
        <dbReference type="PROSITE-ProRule" id="PRU00042"/>
    </source>
</evidence>
<evidence type="ECO:0000259" key="8">
    <source>
        <dbReference type="PROSITE" id="PS50157"/>
    </source>
</evidence>
<feature type="binding site" evidence="6">
    <location>
        <position position="58"/>
    </location>
    <ligand>
        <name>Zn(2+)</name>
        <dbReference type="ChEBI" id="CHEBI:29105"/>
    </ligand>
</feature>
<organism evidence="10 11">
    <name type="scientific">Loxostege sticticalis</name>
    <name type="common">Beet webworm moth</name>
    <dbReference type="NCBI Taxonomy" id="481309"/>
    <lineage>
        <taxon>Eukaryota</taxon>
        <taxon>Metazoa</taxon>
        <taxon>Ecdysozoa</taxon>
        <taxon>Arthropoda</taxon>
        <taxon>Hexapoda</taxon>
        <taxon>Insecta</taxon>
        <taxon>Pterygota</taxon>
        <taxon>Neoptera</taxon>
        <taxon>Endopterygota</taxon>
        <taxon>Lepidoptera</taxon>
        <taxon>Glossata</taxon>
        <taxon>Ditrysia</taxon>
        <taxon>Pyraloidea</taxon>
        <taxon>Crambidae</taxon>
        <taxon>Pyraustinae</taxon>
        <taxon>Loxostege</taxon>
    </lineage>
</organism>
<dbReference type="InterPro" id="IPR013087">
    <property type="entry name" value="Znf_C2H2_type"/>
</dbReference>
<dbReference type="Gene3D" id="3.30.160.60">
    <property type="entry name" value="Classic Zinc Finger"/>
    <property type="match status" value="5"/>
</dbReference>
<dbReference type="PROSITE" id="PS51915">
    <property type="entry name" value="ZAD"/>
    <property type="match status" value="1"/>
</dbReference>
<evidence type="ECO:0000256" key="7">
    <source>
        <dbReference type="SAM" id="MobiDB-lite"/>
    </source>
</evidence>
<feature type="domain" description="C2H2-type" evidence="8">
    <location>
        <begin position="608"/>
        <end position="636"/>
    </location>
</feature>
<feature type="domain" description="C2H2-type" evidence="8">
    <location>
        <begin position="461"/>
        <end position="489"/>
    </location>
</feature>
<evidence type="ECO:0000256" key="6">
    <source>
        <dbReference type="PROSITE-ProRule" id="PRU01263"/>
    </source>
</evidence>
<dbReference type="PROSITE" id="PS50157">
    <property type="entry name" value="ZINC_FINGER_C2H2_2"/>
    <property type="match status" value="5"/>
</dbReference>
<feature type="domain" description="ZAD" evidence="9">
    <location>
        <begin position="7"/>
        <end position="85"/>
    </location>
</feature>
<dbReference type="SUPFAM" id="SSF57716">
    <property type="entry name" value="Glucocorticoid receptor-like (DNA-binding domain)"/>
    <property type="match status" value="1"/>
</dbReference>
<dbReference type="SMART" id="SM00355">
    <property type="entry name" value="ZnF_C2H2"/>
    <property type="match status" value="11"/>
</dbReference>
<dbReference type="SMART" id="SM00868">
    <property type="entry name" value="zf-AD"/>
    <property type="match status" value="2"/>
</dbReference>
<comment type="caution">
    <text evidence="10">The sequence shown here is derived from an EMBL/GenBank/DDBJ whole genome shotgun (WGS) entry which is preliminary data.</text>
</comment>
<keyword evidence="4 6" id="KW-0862">Zinc</keyword>
<feature type="domain" description="C2H2-type" evidence="8">
    <location>
        <begin position="581"/>
        <end position="603"/>
    </location>
</feature>
<keyword evidence="11" id="KW-1185">Reference proteome</keyword>